<evidence type="ECO:0000313" key="6">
    <source>
        <dbReference type="Proteomes" id="UP000220034"/>
    </source>
</evidence>
<feature type="domain" description="GEVED" evidence="3">
    <location>
        <begin position="800"/>
        <end position="882"/>
    </location>
</feature>
<evidence type="ECO:0000259" key="3">
    <source>
        <dbReference type="Pfam" id="PF20009"/>
    </source>
</evidence>
<dbReference type="SUPFAM" id="SSF63825">
    <property type="entry name" value="YWTD domain"/>
    <property type="match status" value="1"/>
</dbReference>
<evidence type="ECO:0000313" key="5">
    <source>
        <dbReference type="EMBL" id="SOH94580.1"/>
    </source>
</evidence>
<evidence type="ECO:0000256" key="1">
    <source>
        <dbReference type="SAM" id="MobiDB-lite"/>
    </source>
</evidence>
<dbReference type="RefSeq" id="WP_097930287.1">
    <property type="nucleotide sequence ID" value="NZ_OCTN01000004.1"/>
</dbReference>
<dbReference type="EMBL" id="OCTN01000004">
    <property type="protein sequence ID" value="SOH94580.1"/>
    <property type="molecule type" value="Genomic_DNA"/>
</dbReference>
<protein>
    <submittedName>
        <fullName evidence="5">Conserved repeat domain-containing protein</fullName>
    </submittedName>
</protein>
<evidence type="ECO:0000259" key="4">
    <source>
        <dbReference type="Pfam" id="PF24346"/>
    </source>
</evidence>
<dbReference type="Pfam" id="PF24346">
    <property type="entry name" value="DUF7507"/>
    <property type="match status" value="1"/>
</dbReference>
<dbReference type="InterPro" id="IPR045474">
    <property type="entry name" value="GEVED"/>
</dbReference>
<dbReference type="Pfam" id="PF20009">
    <property type="entry name" value="GEVED"/>
    <property type="match status" value="2"/>
</dbReference>
<evidence type="ECO:0000259" key="2">
    <source>
        <dbReference type="Pfam" id="PF01345"/>
    </source>
</evidence>
<dbReference type="InterPro" id="IPR001434">
    <property type="entry name" value="OmcB-like_DUF11"/>
</dbReference>
<feature type="domain" description="GEVED" evidence="3">
    <location>
        <begin position="625"/>
        <end position="709"/>
    </location>
</feature>
<gene>
    <name evidence="5" type="ORF">SAMN06273572_104280</name>
</gene>
<reference evidence="6" key="1">
    <citation type="submission" date="2017-09" db="EMBL/GenBank/DDBJ databases">
        <authorList>
            <person name="Varghese N."/>
            <person name="Submissions S."/>
        </authorList>
    </citation>
    <scope>NUCLEOTIDE SEQUENCE [LARGE SCALE GENOMIC DNA]</scope>
    <source>
        <strain evidence="6">C7</strain>
    </source>
</reference>
<feature type="compositionally biased region" description="Acidic residues" evidence="1">
    <location>
        <begin position="588"/>
        <end position="599"/>
    </location>
</feature>
<sequence>MLNVAFAVLFIASVKQISAQIRHLASQSLRVLFGKSIAIRASISLIFLALCAQAAQAQDLILNTVGNPTVVGSFTGKRAIWQNAGTVGGTTVDIVGVMAGTTLDHNFQTGNGRIMVRSVGPDPHFLDFTLYRAGTYDIYSDTGGVPVVADINVQINDLDGPNNEELYVKMCDGTVQYVRVDRSATTYRGYIPGPDATLGTDTFFIAGDRTYENQPTSGLEIFYPQSSTFSFGRSAENTFFVQIANPTYVVADTYEIKCGDFQDPLHVVDDYKEGALGEPVVLNILLNDGVATNNDNGPANNSGMPSDYALQAVDLIPPFGAINVVTDSAGHRVSFDVVGEGTWSYDDVTGELTFTPFVAFFAAPTPIDYRYQSPIVLPGDPPIYSNTATVTIDVGSIGLLKLATLVDLNLNGYADAGEQILYTFTLENFGNLDVTNVSLVETEFSGAGVPPVMTFTAASYLSPEGTLVANPVKGEVAVYTALYTIVPADLDTTISNQARATGETPSGTVVSDDSDSENPGDGDGTPSYGPGDGRDDPTTIYLSSGPDRGDAPLTYGDPQHTDTSDYWIGDRNGDGDSSPQFSINATGDDLDGIDDENDEDFPQLYGDLTRVVTVVVNEPNPGNGYLQAWVDFGGQGTFLSIGDQVASNIRDGGPSDLDGTVNGEISFPIDVPASAVLTPTFVRLRWSSVFGLNALLPAVDGEVEDYGITIKTPPDTDRGDAPVTFGDPQHIVEGASENYMGVTPPDIDLLLQNGLTATGDDLDGSDDEDGVVMPILYRNSTAQITVSVTDSGSLPARSSYLQAYIDFSGDGTFGQAGEQVALNLQDGDALDKDGITNGEITFEFDVPAGATLAPTFARFRWSTDNTGLDIVFDGEVEDYDVTISNDPPPLICDSSFYRYDRNGRALARLNMSASGSSYSMAITDIGFAPNDLNSGWGYNEVDGYLYSMRPGGREVYRMDGSGTFTQSSSVPFTAATSNRAGDILPNGTMVYVQDANRWQMVSLTNYGTGFNLTDLGDLQLSQSVSVQDFAYNPVDGFFYGIDQFSDQVVKVDANGGIAGAAAVTAFGPAIYTGTFSSAWFDEDGHFYVYEEGSNGLYLVDTVTGVPFFLATSPIDEGNGSDGASCRGPSLIHFGAITGNVYNDSDGSDVREETEVNLGGGISIDLYIDNGTADISDDYLLRTVETQPDGTYSFDDLLISYTYRVELDESDPDIGGGLLSGTSNPLLGVVAVADQVTANQDFGFDPSGSDLSITKIAAATGTTTAITNVSEGDTVDWIISISNAGSGSPSSVKVIDRLPSGFAYVSDNAPATGDTYDPDTGLWFVDEILAGATETLIITTTVLGEGNYTNYAEIVYSSLPDPDSDPSVGRVADDLGDGIADDDEASYTLIFDSGSRTLSGHVFIDNGIGGATAHDAEFEGAEAGTQSATLDILDGSGSLLATVDLAADGTWTYELDAAYTGNVTIRVTPDAGFLTVSEKTDGLFGLVVGDPHDGEFEFEPTPTGDQVALNIGLVAQPSLTEDQVRQIQSGQITVLPHVYEATSDGTVTFSISQEASVPSGAFSSALYTDPSCNGTPGTAINAAITVTDGQTICLVSRVTASSGASTGSRYTYTLNALTTFTGTTVTYTPTDQDVVTVSNAQGEVTLSKTVENETQLSGEGATNSGAPNDILLYRIYLSNQSAAPVDDIKIYDRTPPYTSLAVEIPTPVQISPTLSCELAVPGANTVGYQGAIQWNCTGVLTPGDNGAVTFRVRISP</sequence>
<feature type="compositionally biased region" description="Polar residues" evidence="1">
    <location>
        <begin position="499"/>
        <end position="511"/>
    </location>
</feature>
<dbReference type="Pfam" id="PF01345">
    <property type="entry name" value="DUF11"/>
    <property type="match status" value="1"/>
</dbReference>
<dbReference type="OrthoDB" id="1204817at2"/>
<proteinExistence type="predicted"/>
<dbReference type="Gene3D" id="2.60.40.10">
    <property type="entry name" value="Immunoglobulins"/>
    <property type="match status" value="1"/>
</dbReference>
<organism evidence="5 6">
    <name type="scientific">Pontivivens marinum</name>
    <dbReference type="NCBI Taxonomy" id="1690039"/>
    <lineage>
        <taxon>Bacteria</taxon>
        <taxon>Pseudomonadati</taxon>
        <taxon>Pseudomonadota</taxon>
        <taxon>Alphaproteobacteria</taxon>
        <taxon>Rhodobacterales</taxon>
        <taxon>Paracoccaceae</taxon>
        <taxon>Pontivivens</taxon>
    </lineage>
</organism>
<dbReference type="NCBIfam" id="TIGR01451">
    <property type="entry name" value="B_ant_repeat"/>
    <property type="match status" value="1"/>
</dbReference>
<dbReference type="InterPro" id="IPR013783">
    <property type="entry name" value="Ig-like_fold"/>
</dbReference>
<accession>A0A2C9CTP9</accession>
<dbReference type="Proteomes" id="UP000220034">
    <property type="component" value="Unassembled WGS sequence"/>
</dbReference>
<dbReference type="InterPro" id="IPR047589">
    <property type="entry name" value="DUF11_rpt"/>
</dbReference>
<feature type="domain" description="DUF7507" evidence="4">
    <location>
        <begin position="410"/>
        <end position="512"/>
    </location>
</feature>
<feature type="region of interest" description="Disordered" evidence="1">
    <location>
        <begin position="499"/>
        <end position="599"/>
    </location>
</feature>
<dbReference type="InterPro" id="IPR055354">
    <property type="entry name" value="DUF7507"/>
</dbReference>
<feature type="compositionally biased region" description="Polar residues" evidence="1">
    <location>
        <begin position="575"/>
        <end position="585"/>
    </location>
</feature>
<feature type="domain" description="DUF11" evidence="2">
    <location>
        <begin position="1262"/>
        <end position="1364"/>
    </location>
</feature>
<name>A0A2C9CTP9_9RHOB</name>
<keyword evidence="6" id="KW-1185">Reference proteome</keyword>